<name>A0A7Y2H328_UNCEI</name>
<reference evidence="2 3" key="1">
    <citation type="submission" date="2020-03" db="EMBL/GenBank/DDBJ databases">
        <title>Metabolic flexibility allows generalist bacteria to become dominant in a frequently disturbed ecosystem.</title>
        <authorList>
            <person name="Chen Y.-J."/>
            <person name="Leung P.M."/>
            <person name="Bay S.K."/>
            <person name="Hugenholtz P."/>
            <person name="Kessler A.J."/>
            <person name="Shelley G."/>
            <person name="Waite D.W."/>
            <person name="Cook P.L."/>
            <person name="Greening C."/>
        </authorList>
    </citation>
    <scope>NUCLEOTIDE SEQUENCE [LARGE SCALE GENOMIC DNA]</scope>
    <source>
        <strain evidence="2">SS_bin_28</strain>
    </source>
</reference>
<protein>
    <submittedName>
        <fullName evidence="2">Uncharacterized protein</fullName>
    </submittedName>
</protein>
<feature type="transmembrane region" description="Helical" evidence="1">
    <location>
        <begin position="6"/>
        <end position="26"/>
    </location>
</feature>
<comment type="caution">
    <text evidence="2">The sequence shown here is derived from an EMBL/GenBank/DDBJ whole genome shotgun (WGS) entry which is preliminary data.</text>
</comment>
<sequence>MHWIWWVVGAVVLLGVAAFAYGIYLVRRSLQQAVHESHKVTRDQFPELVNEGILVYRDKLNIDIDLDDPEASAKAISDGFDRFDELKAAFATEDFWWRFVLPTGALIAEFFCLHGNGELEQEEDGEWAIKIPFADGEDGATTFPFAKSIKQATEGDPGDVYAYLICSLKLEETLKAAGH</sequence>
<keyword evidence="1" id="KW-1133">Transmembrane helix</keyword>
<keyword evidence="1" id="KW-0472">Membrane</keyword>
<evidence type="ECO:0000256" key="1">
    <source>
        <dbReference type="SAM" id="Phobius"/>
    </source>
</evidence>
<keyword evidence="1" id="KW-0812">Transmembrane</keyword>
<dbReference type="AlphaFoldDB" id="A0A7Y2H328"/>
<dbReference type="EMBL" id="JABDJR010000513">
    <property type="protein sequence ID" value="NNF07641.1"/>
    <property type="molecule type" value="Genomic_DNA"/>
</dbReference>
<evidence type="ECO:0000313" key="3">
    <source>
        <dbReference type="Proteomes" id="UP000547674"/>
    </source>
</evidence>
<proteinExistence type="predicted"/>
<dbReference type="Proteomes" id="UP000547674">
    <property type="component" value="Unassembled WGS sequence"/>
</dbReference>
<gene>
    <name evidence="2" type="ORF">HKN21_12840</name>
</gene>
<organism evidence="2 3">
    <name type="scientific">Eiseniibacteriota bacterium</name>
    <dbReference type="NCBI Taxonomy" id="2212470"/>
    <lineage>
        <taxon>Bacteria</taxon>
        <taxon>Candidatus Eiseniibacteriota</taxon>
    </lineage>
</organism>
<accession>A0A7Y2H328</accession>
<evidence type="ECO:0000313" key="2">
    <source>
        <dbReference type="EMBL" id="NNF07641.1"/>
    </source>
</evidence>